<keyword evidence="4 5" id="KW-0472">Membrane</keyword>
<feature type="transmembrane region" description="Helical" evidence="5">
    <location>
        <begin position="121"/>
        <end position="142"/>
    </location>
</feature>
<name>F0T2M7_SYNGF</name>
<keyword evidence="2 5" id="KW-0812">Transmembrane</keyword>
<organism evidence="6 7">
    <name type="scientific">Syntrophobotulus glycolicus (strain DSM 8271 / FlGlyR)</name>
    <dbReference type="NCBI Taxonomy" id="645991"/>
    <lineage>
        <taxon>Bacteria</taxon>
        <taxon>Bacillati</taxon>
        <taxon>Bacillota</taxon>
        <taxon>Clostridia</taxon>
        <taxon>Eubacteriales</taxon>
        <taxon>Desulfitobacteriaceae</taxon>
        <taxon>Syntrophobotulus</taxon>
    </lineage>
</organism>
<dbReference type="RefSeq" id="WP_013625293.1">
    <property type="nucleotide sequence ID" value="NC_015172.1"/>
</dbReference>
<reference evidence="7" key="2">
    <citation type="submission" date="2011-02" db="EMBL/GenBank/DDBJ databases">
        <title>The complete genome of Syntrophobotulus glycolicus DSM 8271.</title>
        <authorList>
            <person name="Lucas S."/>
            <person name="Copeland A."/>
            <person name="Lapidus A."/>
            <person name="Bruce D."/>
            <person name="Goodwin L."/>
            <person name="Pitluck S."/>
            <person name="Kyrpides N."/>
            <person name="Mavromatis K."/>
            <person name="Pagani I."/>
            <person name="Ivanova N."/>
            <person name="Mikhailova N."/>
            <person name="Chertkov O."/>
            <person name="Held B."/>
            <person name="Detter J.C."/>
            <person name="Tapia R."/>
            <person name="Han C."/>
            <person name="Land M."/>
            <person name="Hauser L."/>
            <person name="Markowitz V."/>
            <person name="Cheng J.-F."/>
            <person name="Hugenholtz P."/>
            <person name="Woyke T."/>
            <person name="Wu D."/>
            <person name="Spring S."/>
            <person name="Schroeder M."/>
            <person name="Brambilla E."/>
            <person name="Klenk H.-P."/>
            <person name="Eisen J.A."/>
        </authorList>
    </citation>
    <scope>NUCLEOTIDE SEQUENCE [LARGE SCALE GENOMIC DNA]</scope>
    <source>
        <strain evidence="7">DSM 8271 / FlGlyR</strain>
    </source>
</reference>
<dbReference type="Pfam" id="PF06541">
    <property type="entry name" value="ABC_trans_CmpB"/>
    <property type="match status" value="1"/>
</dbReference>
<sequence>MIILYKHILLELKKYIKVQTNAMIKRFLFYGFIGWCTEIMWTGLNSLMEGDLRLMGFTNLWMFLIYGCAVFLEPLHDRITGWRWPIRGLLWLMMIWGIEYLSGLILISILGVYPWRYTDPLAVNGLITLSFAPVWFIGGLLFEKLHLILDHTEIQTRFSFHRPKNPKENL</sequence>
<evidence type="ECO:0008006" key="8">
    <source>
        <dbReference type="Google" id="ProtNLM"/>
    </source>
</evidence>
<keyword evidence="3 5" id="KW-1133">Transmembrane helix</keyword>
<comment type="subcellular location">
    <subcellularLocation>
        <location evidence="1">Membrane</location>
        <topology evidence="1">Multi-pass membrane protein</topology>
    </subcellularLocation>
</comment>
<evidence type="ECO:0000256" key="1">
    <source>
        <dbReference type="ARBA" id="ARBA00004141"/>
    </source>
</evidence>
<dbReference type="HOGENOM" id="CLU_1426603_0_0_9"/>
<dbReference type="eggNOG" id="COG4905">
    <property type="taxonomic scope" value="Bacteria"/>
</dbReference>
<accession>F0T2M7</accession>
<evidence type="ECO:0000256" key="3">
    <source>
        <dbReference type="ARBA" id="ARBA00022989"/>
    </source>
</evidence>
<dbReference type="STRING" id="645991.Sgly_2136"/>
<evidence type="ECO:0000313" key="7">
    <source>
        <dbReference type="Proteomes" id="UP000007488"/>
    </source>
</evidence>
<evidence type="ECO:0000256" key="2">
    <source>
        <dbReference type="ARBA" id="ARBA00022692"/>
    </source>
</evidence>
<dbReference type="AlphaFoldDB" id="F0T2M7"/>
<dbReference type="InterPro" id="IPR010540">
    <property type="entry name" value="CmpB_TMEM229"/>
</dbReference>
<dbReference type="PANTHER" id="PTHR31746">
    <property type="entry name" value="TRANSMEMBRANE PROTEIN 229 FAMILY MEMBER"/>
    <property type="match status" value="1"/>
</dbReference>
<evidence type="ECO:0000256" key="5">
    <source>
        <dbReference type="SAM" id="Phobius"/>
    </source>
</evidence>
<dbReference type="EMBL" id="CP002547">
    <property type="protein sequence ID" value="ADY56426.1"/>
    <property type="molecule type" value="Genomic_DNA"/>
</dbReference>
<gene>
    <name evidence="6" type="ordered locus">Sgly_2136</name>
</gene>
<dbReference type="KEGG" id="sgy:Sgly_2136"/>
<dbReference type="Proteomes" id="UP000007488">
    <property type="component" value="Chromosome"/>
</dbReference>
<keyword evidence="7" id="KW-1185">Reference proteome</keyword>
<evidence type="ECO:0000313" key="6">
    <source>
        <dbReference type="EMBL" id="ADY56426.1"/>
    </source>
</evidence>
<evidence type="ECO:0000256" key="4">
    <source>
        <dbReference type="ARBA" id="ARBA00023136"/>
    </source>
</evidence>
<dbReference type="PANTHER" id="PTHR31746:SF2">
    <property type="entry name" value="TRANSMEMBRANE PROTEIN 229A"/>
    <property type="match status" value="1"/>
</dbReference>
<feature type="transmembrane region" description="Helical" evidence="5">
    <location>
        <begin position="88"/>
        <end position="115"/>
    </location>
</feature>
<protein>
    <recommendedName>
        <fullName evidence="8">ABC-transporter type IV</fullName>
    </recommendedName>
</protein>
<reference evidence="6 7" key="1">
    <citation type="journal article" date="2011" name="Stand. Genomic Sci.">
        <title>Complete genome sequence of Syntrophobotulus glycolicus type strain (FlGlyR).</title>
        <authorList>
            <person name="Han C."/>
            <person name="Mwirichia R."/>
            <person name="Chertkov O."/>
            <person name="Held B."/>
            <person name="Lapidus A."/>
            <person name="Nolan M."/>
            <person name="Lucas S."/>
            <person name="Hammon N."/>
            <person name="Deshpande S."/>
            <person name="Cheng J.F."/>
            <person name="Tapia R."/>
            <person name="Goodwin L."/>
            <person name="Pitluck S."/>
            <person name="Huntemann M."/>
            <person name="Liolios K."/>
            <person name="Ivanova N."/>
            <person name="Pagani I."/>
            <person name="Mavromatis K."/>
            <person name="Ovchinikova G."/>
            <person name="Pati A."/>
            <person name="Chen A."/>
            <person name="Palaniappan K."/>
            <person name="Land M."/>
            <person name="Hauser L."/>
            <person name="Brambilla E.M."/>
            <person name="Rohde M."/>
            <person name="Spring S."/>
            <person name="Sikorski J."/>
            <person name="Goker M."/>
            <person name="Woyke T."/>
            <person name="Bristow J."/>
            <person name="Eisen J.A."/>
            <person name="Markowitz V."/>
            <person name="Hugenholtz P."/>
            <person name="Kyrpides N.C."/>
            <person name="Klenk H.P."/>
            <person name="Detter J.C."/>
        </authorList>
    </citation>
    <scope>NUCLEOTIDE SEQUENCE [LARGE SCALE GENOMIC DNA]</scope>
    <source>
        <strain evidence="7">DSM 8271 / FlGlyR</strain>
    </source>
</reference>
<feature type="transmembrane region" description="Helical" evidence="5">
    <location>
        <begin position="27"/>
        <end position="44"/>
    </location>
</feature>
<feature type="transmembrane region" description="Helical" evidence="5">
    <location>
        <begin position="56"/>
        <end position="76"/>
    </location>
</feature>
<proteinExistence type="predicted"/>
<dbReference type="GO" id="GO:0016020">
    <property type="term" value="C:membrane"/>
    <property type="evidence" value="ECO:0007669"/>
    <property type="project" value="UniProtKB-SubCell"/>
</dbReference>